<reference evidence="1 2" key="1">
    <citation type="submission" date="2019-06" db="EMBL/GenBank/DDBJ databases">
        <title>Sequencing the genomes of 1000 actinobacteria strains.</title>
        <authorList>
            <person name="Klenk H.-P."/>
        </authorList>
    </citation>
    <scope>NUCLEOTIDE SEQUENCE [LARGE SCALE GENOMIC DNA]</scope>
    <source>
        <strain evidence="1 2">DSM 44819</strain>
    </source>
</reference>
<evidence type="ECO:0000313" key="1">
    <source>
        <dbReference type="EMBL" id="TQL36762.1"/>
    </source>
</evidence>
<name>A0A542XLN6_SALAC</name>
<organism evidence="1 2">
    <name type="scientific">Salinispora arenicola</name>
    <dbReference type="NCBI Taxonomy" id="168697"/>
    <lineage>
        <taxon>Bacteria</taxon>
        <taxon>Bacillati</taxon>
        <taxon>Actinomycetota</taxon>
        <taxon>Actinomycetes</taxon>
        <taxon>Micromonosporales</taxon>
        <taxon>Micromonosporaceae</taxon>
        <taxon>Salinispora</taxon>
    </lineage>
</organism>
<dbReference type="EMBL" id="VFOL01000001">
    <property type="protein sequence ID" value="TQL36762.1"/>
    <property type="molecule type" value="Genomic_DNA"/>
</dbReference>
<evidence type="ECO:0000313" key="2">
    <source>
        <dbReference type="Proteomes" id="UP000315983"/>
    </source>
</evidence>
<accession>A0A542XLN6</accession>
<dbReference type="Proteomes" id="UP000315983">
    <property type="component" value="Unassembled WGS sequence"/>
</dbReference>
<proteinExistence type="predicted"/>
<protein>
    <submittedName>
        <fullName evidence="1">Uncharacterized protein</fullName>
    </submittedName>
</protein>
<comment type="caution">
    <text evidence="1">The sequence shown here is derived from an EMBL/GenBank/DDBJ whole genome shotgun (WGS) entry which is preliminary data.</text>
</comment>
<sequence>MILGMVAVLVVCCCATAAGALVALSTGLVTAG</sequence>
<gene>
    <name evidence="1" type="ORF">FB564_1894</name>
</gene>
<dbReference type="AlphaFoldDB" id="A0A542XLN6"/>